<accession>A0A4Y7LBV2</accession>
<sequence length="92" mass="10647">MRKISLLWKSCFDNLTIIKKRWSFNGPTGNDQLTPPWCSYAAHIFNGTRNEYVSGVHLHISFLDFLPSQIDDQRRGKRREAKGYVLIPAQVP</sequence>
<dbReference type="Proteomes" id="UP000316621">
    <property type="component" value="Chromosome 11"/>
</dbReference>
<keyword evidence="2" id="KW-1185">Reference proteome</keyword>
<dbReference type="AlphaFoldDB" id="A0A4Y7LBV2"/>
<proteinExistence type="predicted"/>
<dbReference type="EMBL" id="CM010725">
    <property type="protein sequence ID" value="RZC82487.1"/>
    <property type="molecule type" value="Genomic_DNA"/>
</dbReference>
<reference evidence="1 2" key="1">
    <citation type="journal article" date="2018" name="Science">
        <title>The opium poppy genome and morphinan production.</title>
        <authorList>
            <person name="Guo L."/>
            <person name="Winzer T."/>
            <person name="Yang X."/>
            <person name="Li Y."/>
            <person name="Ning Z."/>
            <person name="He Z."/>
            <person name="Teodor R."/>
            <person name="Lu Y."/>
            <person name="Bowser T.A."/>
            <person name="Graham I.A."/>
            <person name="Ye K."/>
        </authorList>
    </citation>
    <scope>NUCLEOTIDE SEQUENCE [LARGE SCALE GENOMIC DNA]</scope>
    <source>
        <strain evidence="2">cv. HN1</strain>
        <tissue evidence="1">Leaves</tissue>
    </source>
</reference>
<organism evidence="1 2">
    <name type="scientific">Papaver somniferum</name>
    <name type="common">Opium poppy</name>
    <dbReference type="NCBI Taxonomy" id="3469"/>
    <lineage>
        <taxon>Eukaryota</taxon>
        <taxon>Viridiplantae</taxon>
        <taxon>Streptophyta</taxon>
        <taxon>Embryophyta</taxon>
        <taxon>Tracheophyta</taxon>
        <taxon>Spermatophyta</taxon>
        <taxon>Magnoliopsida</taxon>
        <taxon>Ranunculales</taxon>
        <taxon>Papaveraceae</taxon>
        <taxon>Papaveroideae</taxon>
        <taxon>Papaver</taxon>
    </lineage>
</organism>
<name>A0A4Y7LBV2_PAPSO</name>
<gene>
    <name evidence="1" type="ORF">C5167_045274</name>
</gene>
<evidence type="ECO:0000313" key="1">
    <source>
        <dbReference type="EMBL" id="RZC82487.1"/>
    </source>
</evidence>
<protein>
    <submittedName>
        <fullName evidence="1">Uncharacterized protein</fullName>
    </submittedName>
</protein>
<evidence type="ECO:0000313" key="2">
    <source>
        <dbReference type="Proteomes" id="UP000316621"/>
    </source>
</evidence>
<dbReference type="Gramene" id="RZC82487">
    <property type="protein sequence ID" value="RZC82487"/>
    <property type="gene ID" value="C5167_045274"/>
</dbReference>